<gene>
    <name evidence="1" type="ORF">G6F50_008176</name>
</gene>
<dbReference type="EMBL" id="JAANIU010001409">
    <property type="protein sequence ID" value="KAG1567479.1"/>
    <property type="molecule type" value="Genomic_DNA"/>
</dbReference>
<proteinExistence type="predicted"/>
<protein>
    <submittedName>
        <fullName evidence="1">Uncharacterized protein</fullName>
    </submittedName>
</protein>
<evidence type="ECO:0000313" key="1">
    <source>
        <dbReference type="EMBL" id="KAG1567479.1"/>
    </source>
</evidence>
<keyword evidence="2" id="KW-1185">Reference proteome</keyword>
<dbReference type="Proteomes" id="UP000740926">
    <property type="component" value="Unassembled WGS sequence"/>
</dbReference>
<comment type="caution">
    <text evidence="1">The sequence shown here is derived from an EMBL/GenBank/DDBJ whole genome shotgun (WGS) entry which is preliminary data.</text>
</comment>
<name>A0A9P6YZ32_9FUNG</name>
<dbReference type="AlphaFoldDB" id="A0A9P6YZ32"/>
<accession>A0A9P6YZ32</accession>
<reference evidence="1 2" key="1">
    <citation type="journal article" date="2020" name="Microb. Genom.">
        <title>Genetic diversity of clinical and environmental Mucorales isolates obtained from an investigation of mucormycosis cases among solid organ transplant recipients.</title>
        <authorList>
            <person name="Nguyen M.H."/>
            <person name="Kaul D."/>
            <person name="Muto C."/>
            <person name="Cheng S.J."/>
            <person name="Richter R.A."/>
            <person name="Bruno V.M."/>
            <person name="Liu G."/>
            <person name="Beyhan S."/>
            <person name="Sundermann A.J."/>
            <person name="Mounaud S."/>
            <person name="Pasculle A.W."/>
            <person name="Nierman W.C."/>
            <person name="Driscoll E."/>
            <person name="Cumbie R."/>
            <person name="Clancy C.J."/>
            <person name="Dupont C.L."/>
        </authorList>
    </citation>
    <scope>NUCLEOTIDE SEQUENCE [LARGE SCALE GENOMIC DNA]</scope>
    <source>
        <strain evidence="1 2">GL24</strain>
    </source>
</reference>
<organism evidence="1 2">
    <name type="scientific">Rhizopus delemar</name>
    <dbReference type="NCBI Taxonomy" id="936053"/>
    <lineage>
        <taxon>Eukaryota</taxon>
        <taxon>Fungi</taxon>
        <taxon>Fungi incertae sedis</taxon>
        <taxon>Mucoromycota</taxon>
        <taxon>Mucoromycotina</taxon>
        <taxon>Mucoromycetes</taxon>
        <taxon>Mucorales</taxon>
        <taxon>Mucorineae</taxon>
        <taxon>Rhizopodaceae</taxon>
        <taxon>Rhizopus</taxon>
    </lineage>
</organism>
<sequence length="396" mass="45675">MWITQSSIPTNLNTYVSQLKNKKHLIKGYQAHIENQDVTFSLDNGQNIDNYNINENVNEGNEVYKFRWNPAKHNIICCGKNVSPRPSFPRDMFNTYKKQMFKDREDYTVNEQFCSYIDLVLESETLPAFKSNIKNVPAVSGENKLPPQQVDFLEELFVAVLTLYKRKIQLTHSEAVFNKFLVEPFLQAVSNLINEDECAWLDAGFFPGEEHLLSMTKQLKQNGQFKDARFCPKADGVIRLQSLSDIEVCVAEISDVYKNTDMTKINLDHHKGMFGVVSMLKTIADEMEYASLDVFQKIKMIREDVLTIKPEFKDKEEFLKQAIPFYWSFKCQLEKLMKAIKDLQESHEKNLKQARNSALPPPLVSKLVSSSIIRLTEKEYCKGTASFVPFYSSEHG</sequence>
<evidence type="ECO:0000313" key="2">
    <source>
        <dbReference type="Proteomes" id="UP000740926"/>
    </source>
</evidence>